<proteinExistence type="inferred from homology"/>
<dbReference type="EMBL" id="JBHPKH010000009">
    <property type="protein sequence ID" value="MFC1572262.1"/>
    <property type="molecule type" value="Genomic_DNA"/>
</dbReference>
<protein>
    <recommendedName>
        <fullName evidence="2">NADH-quinone oxidoreductase subunit J</fullName>
        <ecNumber evidence="2">7.1.1.-</ecNumber>
    </recommendedName>
</protein>
<feature type="transmembrane region" description="Helical" evidence="2">
    <location>
        <begin position="87"/>
        <end position="108"/>
    </location>
</feature>
<dbReference type="Pfam" id="PF00499">
    <property type="entry name" value="Oxidored_q3"/>
    <property type="match status" value="1"/>
</dbReference>
<evidence type="ECO:0000256" key="1">
    <source>
        <dbReference type="ARBA" id="ARBA00005698"/>
    </source>
</evidence>
<evidence type="ECO:0000256" key="2">
    <source>
        <dbReference type="RuleBase" id="RU004429"/>
    </source>
</evidence>
<comment type="catalytic activity">
    <reaction evidence="2">
        <text>a quinone + NADH + 5 H(+)(in) = a quinol + NAD(+) + 4 H(+)(out)</text>
        <dbReference type="Rhea" id="RHEA:57888"/>
        <dbReference type="ChEBI" id="CHEBI:15378"/>
        <dbReference type="ChEBI" id="CHEBI:24646"/>
        <dbReference type="ChEBI" id="CHEBI:57540"/>
        <dbReference type="ChEBI" id="CHEBI:57945"/>
        <dbReference type="ChEBI" id="CHEBI:132124"/>
    </reaction>
</comment>
<keyword evidence="2" id="KW-1003">Cell membrane</keyword>
<dbReference type="EC" id="7.1.1.-" evidence="2"/>
<comment type="similarity">
    <text evidence="1 2">Belongs to the complex I subunit 6 family.</text>
</comment>
<evidence type="ECO:0000313" key="3">
    <source>
        <dbReference type="EMBL" id="MFC1572262.1"/>
    </source>
</evidence>
<comment type="function">
    <text evidence="2">NDH-1 shuttles electrons from NADH, via FMN and iron-sulfur (Fe-S) centers, to quinones in the respiratory chain. Couples the redox reaction to proton translocation (for every two electrons transferred, four hydrogen ions are translocated across the cytoplasmic membrane), and thus conserves the redox energy in a proton gradient.</text>
</comment>
<keyword evidence="2" id="KW-0520">NAD</keyword>
<reference evidence="3 4" key="1">
    <citation type="submission" date="2024-09" db="EMBL/GenBank/DDBJ databases">
        <authorList>
            <person name="D'Angelo T."/>
        </authorList>
    </citation>
    <scope>NUCLEOTIDE SEQUENCE [LARGE SCALE GENOMIC DNA]</scope>
    <source>
        <strain evidence="3">SAG AM-320-E07</strain>
    </source>
</reference>
<dbReference type="InterPro" id="IPR001457">
    <property type="entry name" value="NADH_UbQ/plastoQ_OxRdtase_su6"/>
</dbReference>
<dbReference type="Gene3D" id="1.20.120.1200">
    <property type="entry name" value="NADH-ubiquinone/plastoquinone oxidoreductase chain 6, subunit NuoJ"/>
    <property type="match status" value="1"/>
</dbReference>
<keyword evidence="4" id="KW-1185">Reference proteome</keyword>
<dbReference type="Proteomes" id="UP001593833">
    <property type="component" value="Unassembled WGS sequence"/>
</dbReference>
<feature type="transmembrane region" description="Helical" evidence="2">
    <location>
        <begin position="29"/>
        <end position="51"/>
    </location>
</feature>
<dbReference type="PANTHER" id="PTHR33269:SF17">
    <property type="entry name" value="NADH-UBIQUINONE OXIDOREDUCTASE CHAIN 6"/>
    <property type="match status" value="1"/>
</dbReference>
<sequence>MLVFFFILFAVTSVLSALLVITRRSPVYAVLFLALTLCAQAGLFTLLGAFFIGVMQVVIYAGAILVLFLFVVLSLDPTESRGVLRRPAIRGASAVVVLLLAAQLIYALRESKMGQSPLKLSPGSGDTEHVAVLGKELFTTYLVPFEIGSVLLLVAVLGAVVLAYRKGKI</sequence>
<name>A0ABV6YIU9_UNCEI</name>
<feature type="transmembrane region" description="Helical" evidence="2">
    <location>
        <begin position="141"/>
        <end position="164"/>
    </location>
</feature>
<organism evidence="3 4">
    <name type="scientific">Eiseniibacteriota bacterium</name>
    <dbReference type="NCBI Taxonomy" id="2212470"/>
    <lineage>
        <taxon>Bacteria</taxon>
        <taxon>Candidatus Eiseniibacteriota</taxon>
    </lineage>
</organism>
<keyword evidence="2" id="KW-0812">Transmembrane</keyword>
<comment type="caution">
    <text evidence="3">The sequence shown here is derived from an EMBL/GenBank/DDBJ whole genome shotgun (WGS) entry which is preliminary data.</text>
</comment>
<comment type="subcellular location">
    <subcellularLocation>
        <location evidence="2">Cell membrane</location>
        <topology evidence="2">Multi-pass membrane protein</topology>
    </subcellularLocation>
</comment>
<feature type="transmembrane region" description="Helical" evidence="2">
    <location>
        <begin position="6"/>
        <end position="22"/>
    </location>
</feature>
<feature type="transmembrane region" description="Helical" evidence="2">
    <location>
        <begin position="57"/>
        <end position="75"/>
    </location>
</feature>
<dbReference type="PANTHER" id="PTHR33269">
    <property type="entry name" value="NADH-UBIQUINONE OXIDOREDUCTASE CHAIN 6"/>
    <property type="match status" value="1"/>
</dbReference>
<keyword evidence="2" id="KW-1133">Transmembrane helix</keyword>
<accession>A0ABV6YIU9</accession>
<gene>
    <name evidence="3" type="ORF">ACFL6M_01565</name>
</gene>
<evidence type="ECO:0000313" key="4">
    <source>
        <dbReference type="Proteomes" id="UP001593833"/>
    </source>
</evidence>
<keyword evidence="2" id="KW-0472">Membrane</keyword>
<keyword evidence="2" id="KW-0874">Quinone</keyword>
<dbReference type="InterPro" id="IPR042106">
    <property type="entry name" value="Nuo/plastoQ_OxRdtase_6_NuoJ"/>
</dbReference>